<dbReference type="AlphaFoldDB" id="A0A2S5TH77"/>
<reference evidence="4 5" key="1">
    <citation type="submission" date="2018-02" db="EMBL/GenBank/DDBJ databases">
        <title>Genome sequencing of Solimonas sp. HR-BB.</title>
        <authorList>
            <person name="Lee Y."/>
            <person name="Jeon C.O."/>
        </authorList>
    </citation>
    <scope>NUCLEOTIDE SEQUENCE [LARGE SCALE GENOMIC DNA]</scope>
    <source>
        <strain evidence="4 5">HR-BB</strain>
    </source>
</reference>
<comment type="caution">
    <text evidence="4">The sequence shown here is derived from an EMBL/GenBank/DDBJ whole genome shotgun (WGS) entry which is preliminary data.</text>
</comment>
<dbReference type="RefSeq" id="WP_104230185.1">
    <property type="nucleotide sequence ID" value="NZ_PSNW01000004.1"/>
</dbReference>
<dbReference type="PROSITE" id="PS00061">
    <property type="entry name" value="ADH_SHORT"/>
    <property type="match status" value="1"/>
</dbReference>
<dbReference type="PRINTS" id="PR00080">
    <property type="entry name" value="SDRFAMILY"/>
</dbReference>
<protein>
    <recommendedName>
        <fullName evidence="6">Short-chain dehydrogenase</fullName>
    </recommendedName>
</protein>
<gene>
    <name evidence="4" type="ORF">C3942_09725</name>
</gene>
<dbReference type="InterPro" id="IPR002347">
    <property type="entry name" value="SDR_fam"/>
</dbReference>
<dbReference type="PANTHER" id="PTHR24322:SF736">
    <property type="entry name" value="RETINOL DEHYDROGENASE 10"/>
    <property type="match status" value="1"/>
</dbReference>
<evidence type="ECO:0008006" key="6">
    <source>
        <dbReference type="Google" id="ProtNLM"/>
    </source>
</evidence>
<evidence type="ECO:0000313" key="4">
    <source>
        <dbReference type="EMBL" id="PPE74297.1"/>
    </source>
</evidence>
<comment type="similarity">
    <text evidence="1 3">Belongs to the short-chain dehydrogenases/reductases (SDR) family.</text>
</comment>
<proteinExistence type="inferred from homology"/>
<dbReference type="Proteomes" id="UP000238220">
    <property type="component" value="Unassembled WGS sequence"/>
</dbReference>
<dbReference type="InterPro" id="IPR036291">
    <property type="entry name" value="NAD(P)-bd_dom_sf"/>
</dbReference>
<accession>A0A2S5TH77</accession>
<name>A0A2S5TH77_9GAMM</name>
<dbReference type="NCBIfam" id="NF004843">
    <property type="entry name" value="PRK06194.1"/>
    <property type="match status" value="1"/>
</dbReference>
<dbReference type="Gene3D" id="3.40.50.720">
    <property type="entry name" value="NAD(P)-binding Rossmann-like Domain"/>
    <property type="match status" value="1"/>
</dbReference>
<evidence type="ECO:0000256" key="2">
    <source>
        <dbReference type="ARBA" id="ARBA00023002"/>
    </source>
</evidence>
<evidence type="ECO:0000256" key="1">
    <source>
        <dbReference type="ARBA" id="ARBA00006484"/>
    </source>
</evidence>
<keyword evidence="5" id="KW-1185">Reference proteome</keyword>
<dbReference type="CDD" id="cd05233">
    <property type="entry name" value="SDR_c"/>
    <property type="match status" value="1"/>
</dbReference>
<dbReference type="PANTHER" id="PTHR24322">
    <property type="entry name" value="PKSB"/>
    <property type="match status" value="1"/>
</dbReference>
<dbReference type="FunFam" id="3.40.50.720:FF:000084">
    <property type="entry name" value="Short-chain dehydrogenase reductase"/>
    <property type="match status" value="1"/>
</dbReference>
<dbReference type="OrthoDB" id="6503536at2"/>
<dbReference type="Pfam" id="PF00106">
    <property type="entry name" value="adh_short"/>
    <property type="match status" value="1"/>
</dbReference>
<keyword evidence="2" id="KW-0560">Oxidoreductase</keyword>
<dbReference type="GO" id="GO:0016616">
    <property type="term" value="F:oxidoreductase activity, acting on the CH-OH group of donors, NAD or NADP as acceptor"/>
    <property type="evidence" value="ECO:0007669"/>
    <property type="project" value="TreeGrafter"/>
</dbReference>
<dbReference type="InterPro" id="IPR020904">
    <property type="entry name" value="Sc_DH/Rdtase_CS"/>
</dbReference>
<evidence type="ECO:0000313" key="5">
    <source>
        <dbReference type="Proteomes" id="UP000238220"/>
    </source>
</evidence>
<organism evidence="4 5">
    <name type="scientific">Solimonas fluminis</name>
    <dbReference type="NCBI Taxonomy" id="2086571"/>
    <lineage>
        <taxon>Bacteria</taxon>
        <taxon>Pseudomonadati</taxon>
        <taxon>Pseudomonadota</taxon>
        <taxon>Gammaproteobacteria</taxon>
        <taxon>Nevskiales</taxon>
        <taxon>Nevskiaceae</taxon>
        <taxon>Solimonas</taxon>
    </lineage>
</organism>
<dbReference type="PRINTS" id="PR00081">
    <property type="entry name" value="GDHRDH"/>
</dbReference>
<dbReference type="SUPFAM" id="SSF51735">
    <property type="entry name" value="NAD(P)-binding Rossmann-fold domains"/>
    <property type="match status" value="1"/>
</dbReference>
<sequence>MKTLAGKVAVITGAGSGFGRELALLCAQEGMRLSLADVDEKGLQATREMLPAGTAALLQRCDVSQGWQVQQLADRTYAEYGSAQLLFNNAGVAVAGPTWTTTEQDWEWVLGVNLMGVVHGVRNFVPRMLAQGDECHIVNTASVAGLLSVPASSIYCVSKHGVVTMSECLHHELQAAGAKIGVSVLCPAYVNTGIADAARNRPAELADSNPEAAAYEERVRQAVKKGKISAADVARVTIDAVKDNRFYILTHANIKPAVEMRLRDIIDGGQPRNPMP</sequence>
<evidence type="ECO:0000256" key="3">
    <source>
        <dbReference type="RuleBase" id="RU000363"/>
    </source>
</evidence>
<dbReference type="EMBL" id="PSNW01000004">
    <property type="protein sequence ID" value="PPE74297.1"/>
    <property type="molecule type" value="Genomic_DNA"/>
</dbReference>